<dbReference type="Proteomes" id="UP001595900">
    <property type="component" value="Unassembled WGS sequence"/>
</dbReference>
<evidence type="ECO:0000313" key="1">
    <source>
        <dbReference type="EMBL" id="MFC4242428.1"/>
    </source>
</evidence>
<dbReference type="RefSeq" id="WP_390227257.1">
    <property type="nucleotide sequence ID" value="NZ_JBHSCN010000002.1"/>
</dbReference>
<gene>
    <name evidence="1" type="ORF">ACFOYW_03505</name>
</gene>
<organism evidence="1 2">
    <name type="scientific">Gryllotalpicola reticulitermitis</name>
    <dbReference type="NCBI Taxonomy" id="1184153"/>
    <lineage>
        <taxon>Bacteria</taxon>
        <taxon>Bacillati</taxon>
        <taxon>Actinomycetota</taxon>
        <taxon>Actinomycetes</taxon>
        <taxon>Micrococcales</taxon>
        <taxon>Microbacteriaceae</taxon>
        <taxon>Gryllotalpicola</taxon>
    </lineage>
</organism>
<accession>A0ABV8Q445</accession>
<proteinExistence type="predicted"/>
<name>A0ABV8Q445_9MICO</name>
<evidence type="ECO:0000313" key="2">
    <source>
        <dbReference type="Proteomes" id="UP001595900"/>
    </source>
</evidence>
<reference evidence="2" key="1">
    <citation type="journal article" date="2019" name="Int. J. Syst. Evol. Microbiol.">
        <title>The Global Catalogue of Microorganisms (GCM) 10K type strain sequencing project: providing services to taxonomists for standard genome sequencing and annotation.</title>
        <authorList>
            <consortium name="The Broad Institute Genomics Platform"/>
            <consortium name="The Broad Institute Genome Sequencing Center for Infectious Disease"/>
            <person name="Wu L."/>
            <person name="Ma J."/>
        </authorList>
    </citation>
    <scope>NUCLEOTIDE SEQUENCE [LARGE SCALE GENOMIC DNA]</scope>
    <source>
        <strain evidence="2">CGMCC 1.10363</strain>
    </source>
</reference>
<dbReference type="EMBL" id="JBHSCN010000002">
    <property type="protein sequence ID" value="MFC4242428.1"/>
    <property type="molecule type" value="Genomic_DNA"/>
</dbReference>
<keyword evidence="2" id="KW-1185">Reference proteome</keyword>
<sequence>MSERPRLMTGAQLLSVAIAFLLSVVVAIVLAIVVPPAARLATPDIPVKAYLGALARGDVPAALKAGHVPVSGDKLLTTDAYATASDRITSFSITSTQVSGSTATIAARIHQGTASYTTRFTATRGAGVPGLTPWSLAPQQLPQLAVAVVGPTSASVDVAGTKLATRNNTVTQAVLPGTYAVEPASSPSYGAPPQKVTAVLGRPSASATIAMTLTAQGKTEVQASASAWLATCVASTALAPSGCPFRAVGTAGVSYSQGRWTMAAQPTLAFGGWNSTADGWQVTSTTLGEVSFIARARSGAASGTASTGPQLFSVLGTAVPTNSGASFVPSPSYSSSAGSLA</sequence>
<comment type="caution">
    <text evidence="1">The sequence shown here is derived from an EMBL/GenBank/DDBJ whole genome shotgun (WGS) entry which is preliminary data.</text>
</comment>
<protein>
    <submittedName>
        <fullName evidence="1">Uncharacterized protein</fullName>
    </submittedName>
</protein>